<dbReference type="Gene3D" id="3.90.25.10">
    <property type="entry name" value="UDP-galactose 4-epimerase, domain 1"/>
    <property type="match status" value="1"/>
</dbReference>
<dbReference type="PANTHER" id="PTHR43715:SF1">
    <property type="entry name" value="GDP-MANNOSE 4,6 DEHYDRATASE"/>
    <property type="match status" value="1"/>
</dbReference>
<evidence type="ECO:0000256" key="2">
    <source>
        <dbReference type="ARBA" id="ARBA00009263"/>
    </source>
</evidence>
<dbReference type="InterPro" id="IPR006368">
    <property type="entry name" value="GDP_Man_deHydtase"/>
</dbReference>
<evidence type="ECO:0000256" key="4">
    <source>
        <dbReference type="ARBA" id="ARBA00023239"/>
    </source>
</evidence>
<proteinExistence type="inferred from homology"/>
<dbReference type="InterPro" id="IPR036291">
    <property type="entry name" value="NAD(P)-bd_dom_sf"/>
</dbReference>
<evidence type="ECO:0000256" key="1">
    <source>
        <dbReference type="ARBA" id="ARBA00001937"/>
    </source>
</evidence>
<accession>A0A6C0J8H3</accession>
<dbReference type="EMBL" id="MN740335">
    <property type="protein sequence ID" value="QHU01061.1"/>
    <property type="molecule type" value="Genomic_DNA"/>
</dbReference>
<dbReference type="Pfam" id="PF16363">
    <property type="entry name" value="GDP_Man_Dehyd"/>
    <property type="match status" value="1"/>
</dbReference>
<organism evidence="6">
    <name type="scientific">viral metagenome</name>
    <dbReference type="NCBI Taxonomy" id="1070528"/>
    <lineage>
        <taxon>unclassified sequences</taxon>
        <taxon>metagenomes</taxon>
        <taxon>organismal metagenomes</taxon>
    </lineage>
</organism>
<dbReference type="FunFam" id="3.40.50.720:FF:000924">
    <property type="entry name" value="GDP-mannose 4,6 dehydratase"/>
    <property type="match status" value="1"/>
</dbReference>
<dbReference type="CDD" id="cd05260">
    <property type="entry name" value="GDP_MD_SDR_e"/>
    <property type="match status" value="1"/>
</dbReference>
<dbReference type="Gene3D" id="3.40.50.720">
    <property type="entry name" value="NAD(P)-binding Rossmann-like Domain"/>
    <property type="match status" value="1"/>
</dbReference>
<dbReference type="GO" id="GO:0008446">
    <property type="term" value="F:GDP-mannose 4,6-dehydratase activity"/>
    <property type="evidence" value="ECO:0007669"/>
    <property type="project" value="UniProtKB-EC"/>
</dbReference>
<comment type="cofactor">
    <cofactor evidence="1">
        <name>NADP(+)</name>
        <dbReference type="ChEBI" id="CHEBI:58349"/>
    </cofactor>
</comment>
<dbReference type="SUPFAM" id="SSF51735">
    <property type="entry name" value="NAD(P)-binding Rossmann-fold domains"/>
    <property type="match status" value="1"/>
</dbReference>
<dbReference type="NCBIfam" id="TIGR01472">
    <property type="entry name" value="gmd"/>
    <property type="match status" value="1"/>
</dbReference>
<dbReference type="PANTHER" id="PTHR43715">
    <property type="entry name" value="GDP-MANNOSE 4,6-DEHYDRATASE"/>
    <property type="match status" value="1"/>
</dbReference>
<comment type="similarity">
    <text evidence="2">Belongs to the NAD(P)-dependent epimerase/dehydratase family. GDP-mannose 4,6-dehydratase subfamily.</text>
</comment>
<dbReference type="EC" id="4.2.1.47" evidence="3"/>
<reference evidence="6" key="1">
    <citation type="journal article" date="2020" name="Nature">
        <title>Giant virus diversity and host interactions through global metagenomics.</title>
        <authorList>
            <person name="Schulz F."/>
            <person name="Roux S."/>
            <person name="Paez-Espino D."/>
            <person name="Jungbluth S."/>
            <person name="Walsh D.A."/>
            <person name="Denef V.J."/>
            <person name="McMahon K.D."/>
            <person name="Konstantinidis K.T."/>
            <person name="Eloe-Fadrosh E.A."/>
            <person name="Kyrpides N.C."/>
            <person name="Woyke T."/>
        </authorList>
    </citation>
    <scope>NUCLEOTIDE SEQUENCE</scope>
    <source>
        <strain evidence="6">GVMAG-M-3300025860-25</strain>
    </source>
</reference>
<dbReference type="GO" id="GO:0042351">
    <property type="term" value="P:'de novo' GDP-L-fucose biosynthetic process"/>
    <property type="evidence" value="ECO:0007669"/>
    <property type="project" value="TreeGrafter"/>
</dbReference>
<keyword evidence="4" id="KW-0456">Lyase</keyword>
<dbReference type="AlphaFoldDB" id="A0A6C0J8H3"/>
<dbReference type="InterPro" id="IPR016040">
    <property type="entry name" value="NAD(P)-bd_dom"/>
</dbReference>
<evidence type="ECO:0000256" key="3">
    <source>
        <dbReference type="ARBA" id="ARBA00011989"/>
    </source>
</evidence>
<feature type="domain" description="NAD(P)-binding" evidence="5">
    <location>
        <begin position="5"/>
        <end position="333"/>
    </location>
</feature>
<evidence type="ECO:0000313" key="6">
    <source>
        <dbReference type="EMBL" id="QHU01061.1"/>
    </source>
</evidence>
<evidence type="ECO:0000259" key="5">
    <source>
        <dbReference type="Pfam" id="PF16363"/>
    </source>
</evidence>
<name>A0A6C0J8H3_9ZZZZ</name>
<sequence length="338" mass="39026">MKVGFITGITGQDGSYLAELLLEKGYNVFGLIRRSSNFNTQRIQHIFEKINLRYGDLCDIISIVNILNEIKLLEPTVIEFYNLAAQSHVKVSFEMPVFTSQVNSIGTLNCLEAIRQTQLIDKVRFYQASTSELYGEVLDTQQSEKTKFNPVSPYAVSKLFAYYMVKNYKESYKMFCCNGILFNHESPRRGGTFVTKKIIDGIKKIINAEQEYISLGNINSKRDWGHAKDYVKAMWLILQRDEPKDYVVSSNTTISVREFIEKSFKNKNIEILWEGEGLNEVGKNKENGKVLIKISEKYFRPCEVENLYGDSSILREELGWEPEYNIDTLIDDMFNNFC</sequence>
<protein>
    <recommendedName>
        <fullName evidence="3">GDP-mannose 4,6-dehydratase</fullName>
        <ecNumber evidence="3">4.2.1.47</ecNumber>
    </recommendedName>
</protein>